<gene>
    <name evidence="8" type="ORF">H9624_10565</name>
</gene>
<evidence type="ECO:0000256" key="6">
    <source>
        <dbReference type="SAM" id="Phobius"/>
    </source>
</evidence>
<keyword evidence="3 6" id="KW-0812">Transmembrane</keyword>
<feature type="transmembrane region" description="Helical" evidence="6">
    <location>
        <begin position="151"/>
        <end position="173"/>
    </location>
</feature>
<evidence type="ECO:0000313" key="8">
    <source>
        <dbReference type="EMBL" id="MBD8062768.1"/>
    </source>
</evidence>
<evidence type="ECO:0000256" key="1">
    <source>
        <dbReference type="ARBA" id="ARBA00004651"/>
    </source>
</evidence>
<dbReference type="EMBL" id="JACSPO010000005">
    <property type="protein sequence ID" value="MBD8062768.1"/>
    <property type="molecule type" value="Genomic_DNA"/>
</dbReference>
<protein>
    <submittedName>
        <fullName evidence="8">Type II secretion system F family protein</fullName>
    </submittedName>
</protein>
<dbReference type="Pfam" id="PF00482">
    <property type="entry name" value="T2SSF"/>
    <property type="match status" value="1"/>
</dbReference>
<evidence type="ECO:0000256" key="3">
    <source>
        <dbReference type="ARBA" id="ARBA00022692"/>
    </source>
</evidence>
<evidence type="ECO:0000313" key="9">
    <source>
        <dbReference type="Proteomes" id="UP000661894"/>
    </source>
</evidence>
<keyword evidence="9" id="KW-1185">Reference proteome</keyword>
<evidence type="ECO:0000256" key="5">
    <source>
        <dbReference type="ARBA" id="ARBA00023136"/>
    </source>
</evidence>
<dbReference type="Proteomes" id="UP000661894">
    <property type="component" value="Unassembled WGS sequence"/>
</dbReference>
<sequence>MSGALLALAVALAALPWLLARPGAPRARRGGRRTARPPLGTDTAVLLDLLDVALASGASVPGALAALAAATTPDPVADPLRSAATSLRLGATWEEAWGRCPPVLRPLAAALEPGWTDGVDPCPLVRQAAASIRSRRRQEAQEAAARLGARLVLPLGLCFLPAFVLLAMAPVLLSGVGSLLGG</sequence>
<dbReference type="PANTHER" id="PTHR35007">
    <property type="entry name" value="INTEGRAL MEMBRANE PROTEIN-RELATED"/>
    <property type="match status" value="1"/>
</dbReference>
<comment type="caution">
    <text evidence="8">The sequence shown here is derived from an EMBL/GenBank/DDBJ whole genome shotgun (WGS) entry which is preliminary data.</text>
</comment>
<dbReference type="RefSeq" id="WP_251839873.1">
    <property type="nucleotide sequence ID" value="NZ_JACSPO010000005.1"/>
</dbReference>
<accession>A0ABR8Z356</accession>
<name>A0ABR8Z356_9MICO</name>
<proteinExistence type="predicted"/>
<evidence type="ECO:0000259" key="7">
    <source>
        <dbReference type="Pfam" id="PF00482"/>
    </source>
</evidence>
<comment type="subcellular location">
    <subcellularLocation>
        <location evidence="1">Cell membrane</location>
        <topology evidence="1">Multi-pass membrane protein</topology>
    </subcellularLocation>
</comment>
<dbReference type="PANTHER" id="PTHR35007:SF3">
    <property type="entry name" value="POSSIBLE CONSERVED ALANINE RICH MEMBRANE PROTEIN"/>
    <property type="match status" value="1"/>
</dbReference>
<keyword evidence="5 6" id="KW-0472">Membrane</keyword>
<dbReference type="InterPro" id="IPR018076">
    <property type="entry name" value="T2SS_GspF_dom"/>
</dbReference>
<keyword evidence="2" id="KW-1003">Cell membrane</keyword>
<keyword evidence="4 6" id="KW-1133">Transmembrane helix</keyword>
<evidence type="ECO:0000256" key="2">
    <source>
        <dbReference type="ARBA" id="ARBA00022475"/>
    </source>
</evidence>
<feature type="domain" description="Type II secretion system protein GspF" evidence="7">
    <location>
        <begin position="47"/>
        <end position="167"/>
    </location>
</feature>
<evidence type="ECO:0000256" key="4">
    <source>
        <dbReference type="ARBA" id="ARBA00022989"/>
    </source>
</evidence>
<reference evidence="8 9" key="1">
    <citation type="submission" date="2020-08" db="EMBL/GenBank/DDBJ databases">
        <title>A Genomic Blueprint of the Chicken Gut Microbiome.</title>
        <authorList>
            <person name="Gilroy R."/>
            <person name="Ravi A."/>
            <person name="Getino M."/>
            <person name="Pursley I."/>
            <person name="Horton D.L."/>
            <person name="Alikhan N.-F."/>
            <person name="Baker D."/>
            <person name="Gharbi K."/>
            <person name="Hall N."/>
            <person name="Watson M."/>
            <person name="Adriaenssens E.M."/>
            <person name="Foster-Nyarko E."/>
            <person name="Jarju S."/>
            <person name="Secka A."/>
            <person name="Antonio M."/>
            <person name="Oren A."/>
            <person name="Chaudhuri R."/>
            <person name="La Ragione R.M."/>
            <person name="Hildebrand F."/>
            <person name="Pallen M.J."/>
        </authorList>
    </citation>
    <scope>NUCLEOTIDE SEQUENCE [LARGE SCALE GENOMIC DNA]</scope>
    <source>
        <strain evidence="8 9">Sa1BUA1</strain>
    </source>
</reference>
<organism evidence="8 9">
    <name type="scientific">Oceanitalea stevensii</name>
    <dbReference type="NCBI Taxonomy" id="2763072"/>
    <lineage>
        <taxon>Bacteria</taxon>
        <taxon>Bacillati</taxon>
        <taxon>Actinomycetota</taxon>
        <taxon>Actinomycetes</taxon>
        <taxon>Micrococcales</taxon>
        <taxon>Bogoriellaceae</taxon>
        <taxon>Georgenia</taxon>
    </lineage>
</organism>